<keyword evidence="11 19" id="KW-0472">Membrane</keyword>
<comment type="subcellular location">
    <subcellularLocation>
        <location evidence="2">Endoplasmic reticulum</location>
    </subcellularLocation>
    <subcellularLocation>
        <location evidence="1">Membrane</location>
        <topology evidence="1">Multi-pass membrane protein</topology>
    </subcellularLocation>
</comment>
<evidence type="ECO:0000256" key="15">
    <source>
        <dbReference type="ARBA" id="ARBA00025707"/>
    </source>
</evidence>
<evidence type="ECO:0000256" key="8">
    <source>
        <dbReference type="ARBA" id="ARBA00022824"/>
    </source>
</evidence>
<evidence type="ECO:0000256" key="13">
    <source>
        <dbReference type="ARBA" id="ARBA00023264"/>
    </source>
</evidence>
<dbReference type="AlphaFoldDB" id="A0A3P7J0J9"/>
<comment type="pathway">
    <text evidence="15">Phospholipid metabolism.</text>
</comment>
<keyword evidence="8" id="KW-0256">Endoplasmic reticulum</keyword>
<dbReference type="GO" id="GO:0006656">
    <property type="term" value="P:phosphatidylcholine biosynthetic process"/>
    <property type="evidence" value="ECO:0007669"/>
    <property type="project" value="TreeGrafter"/>
</dbReference>
<comment type="similarity">
    <text evidence="4">Belongs to the membrane-bound acyltransferase family.</text>
</comment>
<evidence type="ECO:0000256" key="18">
    <source>
        <dbReference type="ARBA" id="ARBA00039721"/>
    </source>
</evidence>
<feature type="transmembrane region" description="Helical" evidence="19">
    <location>
        <begin position="161"/>
        <end position="180"/>
    </location>
</feature>
<keyword evidence="6" id="KW-0808">Transferase</keyword>
<evidence type="ECO:0000256" key="11">
    <source>
        <dbReference type="ARBA" id="ARBA00023136"/>
    </source>
</evidence>
<dbReference type="EC" id="2.3.1.23" evidence="16"/>
<keyword evidence="12" id="KW-0594">Phospholipid biosynthesis</keyword>
<dbReference type="OrthoDB" id="5974730at2759"/>
<evidence type="ECO:0000256" key="3">
    <source>
        <dbReference type="ARBA" id="ARBA00005074"/>
    </source>
</evidence>
<dbReference type="GO" id="GO:0071617">
    <property type="term" value="F:lysophospholipid acyltransferase activity"/>
    <property type="evidence" value="ECO:0007669"/>
    <property type="project" value="TreeGrafter"/>
</dbReference>
<organism evidence="20 21">
    <name type="scientific">Strongylus vulgaris</name>
    <name type="common">Blood worm</name>
    <dbReference type="NCBI Taxonomy" id="40348"/>
    <lineage>
        <taxon>Eukaryota</taxon>
        <taxon>Metazoa</taxon>
        <taxon>Ecdysozoa</taxon>
        <taxon>Nematoda</taxon>
        <taxon>Chromadorea</taxon>
        <taxon>Rhabditida</taxon>
        <taxon>Rhabditina</taxon>
        <taxon>Rhabditomorpha</taxon>
        <taxon>Strongyloidea</taxon>
        <taxon>Strongylidae</taxon>
        <taxon>Strongylus</taxon>
    </lineage>
</organism>
<dbReference type="PANTHER" id="PTHR13906">
    <property type="entry name" value="PORCUPINE"/>
    <property type="match status" value="1"/>
</dbReference>
<dbReference type="GO" id="GO:0005783">
    <property type="term" value="C:endoplasmic reticulum"/>
    <property type="evidence" value="ECO:0007669"/>
    <property type="project" value="UniProtKB-SubCell"/>
</dbReference>
<evidence type="ECO:0000256" key="1">
    <source>
        <dbReference type="ARBA" id="ARBA00004141"/>
    </source>
</evidence>
<evidence type="ECO:0000256" key="2">
    <source>
        <dbReference type="ARBA" id="ARBA00004240"/>
    </source>
</evidence>
<evidence type="ECO:0000256" key="7">
    <source>
        <dbReference type="ARBA" id="ARBA00022692"/>
    </source>
</evidence>
<protein>
    <recommendedName>
        <fullName evidence="18">Lysophospholipid acyltransferase 5</fullName>
        <ecNumber evidence="16">2.3.1.23</ecNumber>
        <ecNumber evidence="17">2.3.1.n6</ecNumber>
    </recommendedName>
</protein>
<feature type="transmembrane region" description="Helical" evidence="19">
    <location>
        <begin position="126"/>
        <end position="149"/>
    </location>
</feature>
<dbReference type="EMBL" id="UYYB01014208">
    <property type="protein sequence ID" value="VDM69957.1"/>
    <property type="molecule type" value="Genomic_DNA"/>
</dbReference>
<evidence type="ECO:0000256" key="5">
    <source>
        <dbReference type="ARBA" id="ARBA00022516"/>
    </source>
</evidence>
<accession>A0A3P7J0J9</accession>
<evidence type="ECO:0000256" key="14">
    <source>
        <dbReference type="ARBA" id="ARBA00023315"/>
    </source>
</evidence>
<evidence type="ECO:0000256" key="16">
    <source>
        <dbReference type="ARBA" id="ARBA00026120"/>
    </source>
</evidence>
<keyword evidence="14" id="KW-0012">Acyltransferase</keyword>
<keyword evidence="13" id="KW-1208">Phospholipid metabolism</keyword>
<dbReference type="GO" id="GO:0016020">
    <property type="term" value="C:membrane"/>
    <property type="evidence" value="ECO:0007669"/>
    <property type="project" value="UniProtKB-SubCell"/>
</dbReference>
<evidence type="ECO:0000313" key="20">
    <source>
        <dbReference type="EMBL" id="VDM69957.1"/>
    </source>
</evidence>
<dbReference type="PANTHER" id="PTHR13906:SF14">
    <property type="entry name" value="LYSOPHOSPHOLIPID ACYLTRANSFERASE 5"/>
    <property type="match status" value="1"/>
</dbReference>
<feature type="transmembrane region" description="Helical" evidence="19">
    <location>
        <begin position="68"/>
        <end position="90"/>
    </location>
</feature>
<name>A0A3P7J0J9_STRVU</name>
<dbReference type="GO" id="GO:0030258">
    <property type="term" value="P:lipid modification"/>
    <property type="evidence" value="ECO:0007669"/>
    <property type="project" value="TreeGrafter"/>
</dbReference>
<evidence type="ECO:0000256" key="19">
    <source>
        <dbReference type="SAM" id="Phobius"/>
    </source>
</evidence>
<evidence type="ECO:0000256" key="6">
    <source>
        <dbReference type="ARBA" id="ARBA00022679"/>
    </source>
</evidence>
<evidence type="ECO:0000256" key="4">
    <source>
        <dbReference type="ARBA" id="ARBA00010323"/>
    </source>
</evidence>
<dbReference type="EC" id="2.3.1.n6" evidence="17"/>
<sequence length="209" mass="24704">MALVTMEKMEKDRTGYFSRWDGVRDIDVWKWELSRDFTDCVQSFNCGTNIWAKNHILRRLRWLDNKPAAQLATLAYLAIWHGYHLGYFLLFGLEFGCVSAQQQLYKLIDQTPGWAEFIAKPSVRPFIWLFGRITTLYSMGFAFLTFGLVKTRYWFGPVKSMYFLIYIIYFAIWPMLYHVLSTVLPRKPKQDKKVLRNQLNSNLAEKKVS</sequence>
<evidence type="ECO:0000256" key="10">
    <source>
        <dbReference type="ARBA" id="ARBA00023098"/>
    </source>
</evidence>
<keyword evidence="21" id="KW-1185">Reference proteome</keyword>
<dbReference type="Pfam" id="PF03062">
    <property type="entry name" value="MBOAT"/>
    <property type="match status" value="1"/>
</dbReference>
<dbReference type="Proteomes" id="UP000270094">
    <property type="component" value="Unassembled WGS sequence"/>
</dbReference>
<keyword evidence="5" id="KW-0444">Lipid biosynthesis</keyword>
<keyword evidence="9 19" id="KW-1133">Transmembrane helix</keyword>
<dbReference type="GO" id="GO:0047184">
    <property type="term" value="F:1-acylglycerophosphocholine O-acyltransferase activity"/>
    <property type="evidence" value="ECO:0007669"/>
    <property type="project" value="UniProtKB-EC"/>
</dbReference>
<gene>
    <name evidence="20" type="ORF">SVUK_LOCUS4955</name>
</gene>
<comment type="pathway">
    <text evidence="3">Lipid metabolism; phospholipid metabolism.</text>
</comment>
<reference evidence="20 21" key="1">
    <citation type="submission" date="2018-11" db="EMBL/GenBank/DDBJ databases">
        <authorList>
            <consortium name="Pathogen Informatics"/>
        </authorList>
    </citation>
    <scope>NUCLEOTIDE SEQUENCE [LARGE SCALE GENOMIC DNA]</scope>
</reference>
<evidence type="ECO:0000256" key="17">
    <source>
        <dbReference type="ARBA" id="ARBA00038923"/>
    </source>
</evidence>
<proteinExistence type="inferred from homology"/>
<evidence type="ECO:0000256" key="12">
    <source>
        <dbReference type="ARBA" id="ARBA00023209"/>
    </source>
</evidence>
<keyword evidence="10" id="KW-0443">Lipid metabolism</keyword>
<evidence type="ECO:0000256" key="9">
    <source>
        <dbReference type="ARBA" id="ARBA00022989"/>
    </source>
</evidence>
<evidence type="ECO:0000313" key="21">
    <source>
        <dbReference type="Proteomes" id="UP000270094"/>
    </source>
</evidence>
<keyword evidence="7 19" id="KW-0812">Transmembrane</keyword>
<dbReference type="InterPro" id="IPR004299">
    <property type="entry name" value="MBOAT_fam"/>
</dbReference>
<dbReference type="InterPro" id="IPR049941">
    <property type="entry name" value="LPLAT_7/PORCN-like"/>
</dbReference>